<dbReference type="InterPro" id="IPR018759">
    <property type="entry name" value="BBP2_2"/>
</dbReference>
<keyword evidence="3" id="KW-1185">Reference proteome</keyword>
<keyword evidence="1" id="KW-0732">Signal</keyword>
<feature type="signal peptide" evidence="1">
    <location>
        <begin position="1"/>
        <end position="27"/>
    </location>
</feature>
<accession>A0ABZ1C9X7</accession>
<proteinExistence type="predicted"/>
<evidence type="ECO:0000313" key="3">
    <source>
        <dbReference type="Proteomes" id="UP000738431"/>
    </source>
</evidence>
<organism evidence="2 3">
    <name type="scientific">Actomonas aquatica</name>
    <dbReference type="NCBI Taxonomy" id="2866162"/>
    <lineage>
        <taxon>Bacteria</taxon>
        <taxon>Pseudomonadati</taxon>
        <taxon>Verrucomicrobiota</taxon>
        <taxon>Opitutia</taxon>
        <taxon>Opitutales</taxon>
        <taxon>Opitutaceae</taxon>
        <taxon>Actomonas</taxon>
    </lineage>
</organism>
<gene>
    <name evidence="2" type="ORF">K1X11_001700</name>
</gene>
<dbReference type="RefSeq" id="WP_221028864.1">
    <property type="nucleotide sequence ID" value="NZ_CP139781.1"/>
</dbReference>
<dbReference type="SUPFAM" id="SSF56935">
    <property type="entry name" value="Porins"/>
    <property type="match status" value="1"/>
</dbReference>
<dbReference type="Pfam" id="PF10082">
    <property type="entry name" value="BBP2_2"/>
    <property type="match status" value="1"/>
</dbReference>
<dbReference type="Proteomes" id="UP000738431">
    <property type="component" value="Chromosome"/>
</dbReference>
<evidence type="ECO:0000313" key="2">
    <source>
        <dbReference type="EMBL" id="WRQ88102.1"/>
    </source>
</evidence>
<name>A0ABZ1C9X7_9BACT</name>
<sequence>MSLRPRRSSQTVALCVALMLPCMPAHGLVRWNEGKDQVFITGSVSVAVDSNIYASSINESDTIYSYTIGAEYRRHAGLIGVNANVSITDSQFSTNSSESSINPNYRLEFTKDTGRTTGTLGFNAVRSNRADPTEGVRTDSWRYGSDLNFRYPISERHSVTGGVRWSRIDYSDNDVFVDLDTYSLSADWFYVLSTQRDVFAGYRLRLLETAADTSFADHSVSVGVSGRLLPGLNGNARVGYQIREALTGNDATYEGYNAAISATWNFTRKIALTGSVSKDFSITSRNVSTDTLSGNLDAQYARTAKLLFAAGVGAGRIEFLGLEGANREDTFLTAYGRVAYTFSERLRLGLIYSYYRNWSTSSFSDFDRHSVTFDASTRF</sequence>
<evidence type="ECO:0000256" key="1">
    <source>
        <dbReference type="SAM" id="SignalP"/>
    </source>
</evidence>
<protein>
    <submittedName>
        <fullName evidence="2">Outer membrane beta-barrel protein</fullName>
    </submittedName>
</protein>
<dbReference type="EMBL" id="CP139781">
    <property type="protein sequence ID" value="WRQ88102.1"/>
    <property type="molecule type" value="Genomic_DNA"/>
</dbReference>
<feature type="chain" id="PRO_5046881815" evidence="1">
    <location>
        <begin position="28"/>
        <end position="379"/>
    </location>
</feature>
<reference evidence="2 3" key="1">
    <citation type="submission" date="2023-12" db="EMBL/GenBank/DDBJ databases">
        <title>Description of an unclassified Opitutus bacterium of Verrucomicrobiota.</title>
        <authorList>
            <person name="Zhang D.-F."/>
        </authorList>
    </citation>
    <scope>NUCLEOTIDE SEQUENCE [LARGE SCALE GENOMIC DNA]</scope>
    <source>
        <strain evidence="2 3">WL0086</strain>
    </source>
</reference>